<protein>
    <submittedName>
        <fullName evidence="1">Uncharacterized protein</fullName>
    </submittedName>
</protein>
<evidence type="ECO:0000313" key="2">
    <source>
        <dbReference type="Proteomes" id="UP000250157"/>
    </source>
</evidence>
<sequence length="80" mass="9552">MKTYIHYYPGFVYAKGTKAEYSFKASFELIIDQDASDKLRFGCVSAKVFVTRPSKRQIRRQQKEFRKEMKALELYEKEDL</sequence>
<dbReference type="RefSeq" id="YP_010090725.1">
    <property type="nucleotide sequence ID" value="NC_055721.1"/>
</dbReference>
<dbReference type="Pfam" id="PF23945">
    <property type="entry name" value="DUF7279"/>
    <property type="match status" value="1"/>
</dbReference>
<dbReference type="Proteomes" id="UP000250157">
    <property type="component" value="Segment"/>
</dbReference>
<dbReference type="InterPro" id="IPR055703">
    <property type="entry name" value="DUF7279"/>
</dbReference>
<evidence type="ECO:0000313" key="1">
    <source>
        <dbReference type="EMBL" id="BBC78078.1"/>
    </source>
</evidence>
<dbReference type="GeneID" id="65108217"/>
<organism evidence="1 2">
    <name type="scientific">Escherichia phage EcS1</name>
    <dbReference type="NCBI Taxonomy" id="2083276"/>
    <lineage>
        <taxon>Viruses</taxon>
        <taxon>Duplodnaviria</taxon>
        <taxon>Heunggongvirae</taxon>
        <taxon>Uroviricota</taxon>
        <taxon>Caudoviricetes</taxon>
        <taxon>Pantevenvirales</taxon>
        <taxon>Straboviridae</taxon>
        <taxon>Tevenvirinae</taxon>
        <taxon>Kagamiyamavirus</taxon>
        <taxon>Kagamiyamavirus ecs1</taxon>
    </lineage>
</organism>
<keyword evidence="2" id="KW-1185">Reference proteome</keyword>
<name>A0A2Z5ZBW6_9CAUD</name>
<dbReference type="EMBL" id="LC371242">
    <property type="protein sequence ID" value="BBC78078.1"/>
    <property type="molecule type" value="Genomic_DNA"/>
</dbReference>
<proteinExistence type="predicted"/>
<dbReference type="KEGG" id="vg:65108217"/>
<reference evidence="1 2" key="1">
    <citation type="submission" date="2018-02" db="EMBL/GenBank/DDBJ databases">
        <title>Full genome sequencing of a novel polyvalent bacteriophage as one of T4-Family member.</title>
        <authorList>
            <person name="Kawasaki T."/>
            <person name="Saad A.M."/>
            <person name="Yamada T."/>
        </authorList>
    </citation>
    <scope>NUCLEOTIDE SEQUENCE [LARGE SCALE GENOMIC DNA]</scope>
    <source>
        <strain evidence="1 2">EcS1</strain>
    </source>
</reference>
<accession>A0A2Z5ZBW6</accession>